<dbReference type="Proteomes" id="UP000001213">
    <property type="component" value="Chromosome"/>
</dbReference>
<dbReference type="EMBL" id="CP001966">
    <property type="protein sequence ID" value="ADG80062.1"/>
    <property type="molecule type" value="Genomic_DNA"/>
</dbReference>
<dbReference type="Gene3D" id="3.90.79.40">
    <property type="entry name" value="EvaA sugar 2,3-dehydratase subunit"/>
    <property type="match status" value="2"/>
</dbReference>
<dbReference type="InterPro" id="IPR038153">
    <property type="entry name" value="EvaA-like_sf"/>
</dbReference>
<feature type="binding site" description="from pocket A" evidence="1">
    <location>
        <begin position="361"/>
        <end position="364"/>
    </location>
    <ligand>
        <name>dTDP-4-dehydro-6-deoxy-alpha-D-glucose</name>
        <dbReference type="ChEBI" id="CHEBI:57649"/>
        <label>1</label>
    </ligand>
</feature>
<evidence type="ECO:0000259" key="2">
    <source>
        <dbReference type="Pfam" id="PF03559"/>
    </source>
</evidence>
<feature type="domain" description="dTDP-4-dehydro-6-deoxy-alpha-D-glucopyranose 2,3-dehydratase" evidence="2">
    <location>
        <begin position="1"/>
        <end position="179"/>
    </location>
</feature>
<feature type="binding site" description="from pocket B" evidence="1">
    <location>
        <position position="307"/>
    </location>
    <ligand>
        <name>dTDP-4-dehydro-6-deoxy-alpha-D-glucose</name>
        <dbReference type="ChEBI" id="CHEBI:57649"/>
        <label>2</label>
    </ligand>
</feature>
<feature type="binding site" description="from pocket B" evidence="1">
    <location>
        <begin position="328"/>
        <end position="329"/>
    </location>
    <ligand>
        <name>dTDP-4-dehydro-6-deoxy-alpha-D-glucose</name>
        <dbReference type="ChEBI" id="CHEBI:57649"/>
        <label>2</label>
    </ligand>
</feature>
<feature type="binding site" description="from pocket A" evidence="1">
    <location>
        <position position="171"/>
    </location>
    <ligand>
        <name>dTDP-4-dehydro-6-deoxy-alpha-D-glucose</name>
        <dbReference type="ChEBI" id="CHEBI:57649"/>
        <label>1</label>
    </ligand>
</feature>
<keyword evidence="4" id="KW-1185">Reference proteome</keyword>
<dbReference type="AlphaFoldDB" id="D5UX43"/>
<feature type="binding site" description="from pocket B" evidence="1">
    <location>
        <position position="126"/>
    </location>
    <ligand>
        <name>dTDP-4-dehydro-6-deoxy-alpha-D-glucose</name>
        <dbReference type="ChEBI" id="CHEBI:57649"/>
        <label>2</label>
    </ligand>
</feature>
<feature type="binding site" description="from pocket B" evidence="1">
    <location>
        <position position="244"/>
    </location>
    <ligand>
        <name>dTDP-4-dehydro-6-deoxy-alpha-D-glucose</name>
        <dbReference type="ChEBI" id="CHEBI:57649"/>
        <label>2</label>
    </ligand>
</feature>
<accession>D5UX43</accession>
<feature type="binding site" description="from pocket A" evidence="1">
    <location>
        <begin position="88"/>
        <end position="92"/>
    </location>
    <ligand>
        <name>dTDP-4-dehydro-6-deoxy-alpha-D-glucose</name>
        <dbReference type="ChEBI" id="CHEBI:57649"/>
        <label>1</label>
    </ligand>
</feature>
<dbReference type="RefSeq" id="WP_013128059.1">
    <property type="nucleotide sequence ID" value="NC_014158.1"/>
</dbReference>
<dbReference type="Pfam" id="PF03559">
    <property type="entry name" value="Hexose_dehydrat"/>
    <property type="match status" value="2"/>
</dbReference>
<proteinExistence type="predicted"/>
<name>D5UX43_TSUPD</name>
<reference evidence="4" key="1">
    <citation type="submission" date="2010-03" db="EMBL/GenBank/DDBJ databases">
        <title>The complete chromosome of Tsukamurella paurometabola DSM 20162.</title>
        <authorList>
            <consortium name="US DOE Joint Genome Institute (JGI-PGF)"/>
            <person name="Lucas S."/>
            <person name="Copeland A."/>
            <person name="Lapidus A."/>
            <person name="Glavina del Rio T."/>
            <person name="Dalin E."/>
            <person name="Tice H."/>
            <person name="Bruce D."/>
            <person name="Goodwin L."/>
            <person name="Pitluck S."/>
            <person name="Kyrpides N."/>
            <person name="Mavromatis K."/>
            <person name="Ivanova N."/>
            <person name="Mikhailova N."/>
            <person name="Munk A.C."/>
            <person name="Brettin T."/>
            <person name="Detter J.C."/>
            <person name="Tapia R."/>
            <person name="Han C."/>
            <person name="Larimer F."/>
            <person name="Land M."/>
            <person name="Hauser L."/>
            <person name="Markowitz V."/>
            <person name="Cheng J.-F."/>
            <person name="Hugenholtz P."/>
            <person name="Woyke T."/>
            <person name="Wu D."/>
            <person name="Jando M."/>
            <person name="Brambilla E."/>
            <person name="Klenk H.-P."/>
            <person name="Eisen J.A."/>
        </authorList>
    </citation>
    <scope>NUCLEOTIDE SEQUENCE [LARGE SCALE GENOMIC DNA]</scope>
    <source>
        <strain evidence="4">ATCC 8368 / DSM 20162 / CCUG 35730 / CIP 100753 / JCM 10117 / KCTC 9821 / NBRC 16120 / NCIMB 702349 / NCTC 13040</strain>
    </source>
</reference>
<protein>
    <submittedName>
        <fullName evidence="3">NDP-hexose 23-dehydratase</fullName>
    </submittedName>
</protein>
<dbReference type="eggNOG" id="ENOG502Z8MY">
    <property type="taxonomic scope" value="Bacteria"/>
</dbReference>
<evidence type="ECO:0000313" key="3">
    <source>
        <dbReference type="EMBL" id="ADG80062.1"/>
    </source>
</evidence>
<gene>
    <name evidence="3" type="ordered locus">Tpau_3481</name>
</gene>
<dbReference type="HOGENOM" id="CLU_045374_0_0_11"/>
<evidence type="ECO:0000256" key="1">
    <source>
        <dbReference type="PIRSR" id="PIRSR605212-50"/>
    </source>
</evidence>
<dbReference type="KEGG" id="tpr:Tpau_3481"/>
<reference evidence="3 4" key="2">
    <citation type="journal article" date="2011" name="Stand. Genomic Sci.">
        <title>Complete genome sequence of Tsukamurella paurometabola type strain (no. 33).</title>
        <authorList>
            <person name="Munk A.C."/>
            <person name="Lapidus A."/>
            <person name="Lucas S."/>
            <person name="Nolan M."/>
            <person name="Tice H."/>
            <person name="Cheng J.F."/>
            <person name="Del Rio T.G."/>
            <person name="Goodwin L."/>
            <person name="Pitluck S."/>
            <person name="Liolios K."/>
            <person name="Huntemann M."/>
            <person name="Ivanova N."/>
            <person name="Mavromatis K."/>
            <person name="Mikhailova N."/>
            <person name="Pati A."/>
            <person name="Chen A."/>
            <person name="Palaniappan K."/>
            <person name="Tapia R."/>
            <person name="Han C."/>
            <person name="Land M."/>
            <person name="Hauser L."/>
            <person name="Chang Y.J."/>
            <person name="Jeffries C.D."/>
            <person name="Brettin T."/>
            <person name="Yasawong M."/>
            <person name="Brambilla E.M."/>
            <person name="Rohde M."/>
            <person name="Sikorski J."/>
            <person name="Goker M."/>
            <person name="Detter J.C."/>
            <person name="Woyke T."/>
            <person name="Bristow J."/>
            <person name="Eisen J.A."/>
            <person name="Markowitz V."/>
            <person name="Hugenholtz P."/>
            <person name="Kyrpides N.C."/>
            <person name="Klenk H.P."/>
        </authorList>
    </citation>
    <scope>NUCLEOTIDE SEQUENCE [LARGE SCALE GENOMIC DNA]</scope>
    <source>
        <strain evidence="4">ATCC 8368 / DSM 20162 / CCUG 35730 / CIP 100753 / JCM 10117 / KCTC 9821 / NBRC 16120 / NCIMB 702349 / NCTC 13040</strain>
    </source>
</reference>
<dbReference type="GO" id="GO:0016829">
    <property type="term" value="F:lyase activity"/>
    <property type="evidence" value="ECO:0007669"/>
    <property type="project" value="InterPro"/>
</dbReference>
<dbReference type="InterPro" id="IPR005212">
    <property type="entry name" value="EvaA-like"/>
</dbReference>
<feature type="binding site" description="from pocket A" evidence="1">
    <location>
        <position position="4"/>
    </location>
    <ligand>
        <name>dTDP-4-dehydro-6-deoxy-alpha-D-glucose</name>
        <dbReference type="ChEBI" id="CHEBI:57649"/>
        <label>1</label>
    </ligand>
</feature>
<organism evidence="3 4">
    <name type="scientific">Tsukamurella paurometabola (strain ATCC 8368 / DSM 20162 / CCUG 35730 / CIP 100753 / JCM 10117 / KCTC 9821 / NBRC 16120 / NCIMB 702349 / NCTC 13040)</name>
    <name type="common">Corynebacterium paurometabolum</name>
    <dbReference type="NCBI Taxonomy" id="521096"/>
    <lineage>
        <taxon>Bacteria</taxon>
        <taxon>Bacillati</taxon>
        <taxon>Actinomycetota</taxon>
        <taxon>Actinomycetes</taxon>
        <taxon>Mycobacteriales</taxon>
        <taxon>Tsukamurellaceae</taxon>
        <taxon>Tsukamurella</taxon>
    </lineage>
</organism>
<sequence length="435" mass="48303">MKGWNFDPGTGNLGHTSGKFFTVEGLAVSVESDAPVPRWSQPIINQPEIGILGIIIKEFDGVLHCLMQAKMEPGNCNGVQLSPTVQATRSNYTRVHGGNAVPYLEYFRQPHGHRVIADVLQSEQGSWFYQKRNRNVVVEVTDDVPLLEDFCWLTIGQLHSLLLVDDLVNMDSRTVLSCLPFSGNGLSSMYPLAVGAFDAALARSSSKDRGAIHTTAEILSWVTESRSRAEVSAVRMNLDDVVDWERSDDRISHTSGAFFDVMAVEVEVQRREVSGWTQPMIDPVGTGIIAFLVRDVADVLHVLVNARTEPGYLDVSELAPTVQFTPENYAHLPAEALPPYADAVLAAPPERIRFDTVLSEEGGRFYRARNRYLLVEAPEDLEPAAGEDFRWMTLHQLDDLIRHSHYVNVQARTLVACLYSLWGASNRTPVDRSAS</sequence>
<dbReference type="STRING" id="521096.Tpau_3481"/>
<feature type="binding site" description="from pocket B" evidence="1">
    <location>
        <begin position="323"/>
        <end position="325"/>
    </location>
    <ligand>
        <name>dTDP-4-dehydro-6-deoxy-alpha-D-glucose</name>
        <dbReference type="ChEBI" id="CHEBI:57649"/>
        <label>2</label>
    </ligand>
</feature>
<evidence type="ECO:0000313" key="4">
    <source>
        <dbReference type="Proteomes" id="UP000001213"/>
    </source>
</evidence>
<feature type="domain" description="dTDP-4-dehydro-6-deoxy-alpha-D-glucopyranose 2,3-dehydratase" evidence="2">
    <location>
        <begin position="215"/>
        <end position="418"/>
    </location>
</feature>